<dbReference type="Pfam" id="PF07813">
    <property type="entry name" value="LTXXQ"/>
    <property type="match status" value="2"/>
</dbReference>
<evidence type="ECO:0000313" key="2">
    <source>
        <dbReference type="Proteomes" id="UP000183208"/>
    </source>
</evidence>
<name>A0A1M6XWV5_9BRAD</name>
<dbReference type="GO" id="GO:0042597">
    <property type="term" value="C:periplasmic space"/>
    <property type="evidence" value="ECO:0007669"/>
    <property type="project" value="InterPro"/>
</dbReference>
<evidence type="ECO:0000313" key="1">
    <source>
        <dbReference type="EMBL" id="SED03619.1"/>
    </source>
</evidence>
<reference evidence="1 2" key="1">
    <citation type="submission" date="2016-10" db="EMBL/GenBank/DDBJ databases">
        <authorList>
            <person name="de Groot N.N."/>
        </authorList>
    </citation>
    <scope>NUCLEOTIDE SEQUENCE [LARGE SCALE GENOMIC DNA]</scope>
    <source>
        <strain evidence="1 2">GAS522</strain>
    </source>
</reference>
<proteinExistence type="predicted"/>
<sequence length="419" mass="45548">MGTAAAVGGSALAARHFNATRNANAVQHALNSRPVNRALSNTAALRNPRTRALVTASVATAAWHGGNGWWRHRNGGFGWVGPVFWPFAFYDIYDYAFWGYPYYDTFWGYGYPDLYAGIFGLYGYDDLMGYAGYLPNYAGRGRSNVDAYAYAPRSGQANLTQMCGEDSRAIAGLPVESFQSAIQPNEAQRAALDELASASEKAAASLKASCPTDVALTAPRRLEVMQQRIEAMIAAVQMVQPPLEKFYGLLSDEQKAQLNGLSITRPRPARPAERAGSAAQACDVAQPGLTDWPAATIEQSVRPTDQQHKYLDTLQSAAARAADTLKASCQTEAEAALTPPARLAAVGKRLDIMLQAVRTVRVAMNDFYGSLTDEQKAAFDAIGPQRMGASDQSYRGRRYLRGGHASIEQLIRRMISFAR</sequence>
<dbReference type="InterPro" id="IPR012899">
    <property type="entry name" value="LTXXQ"/>
</dbReference>
<gene>
    <name evidence="1" type="ORF">SAMN05444171_2926</name>
</gene>
<organism evidence="1 2">
    <name type="scientific">Bradyrhizobium lablabi</name>
    <dbReference type="NCBI Taxonomy" id="722472"/>
    <lineage>
        <taxon>Bacteria</taxon>
        <taxon>Pseudomonadati</taxon>
        <taxon>Pseudomonadota</taxon>
        <taxon>Alphaproteobacteria</taxon>
        <taxon>Hyphomicrobiales</taxon>
        <taxon>Nitrobacteraceae</taxon>
        <taxon>Bradyrhizobium</taxon>
    </lineage>
</organism>
<dbReference type="RefSeq" id="WP_074820075.1">
    <property type="nucleotide sequence ID" value="NZ_FNTI01000001.1"/>
</dbReference>
<accession>A0A1M6XWV5</accession>
<protein>
    <submittedName>
        <fullName evidence="1">LTXXQ motif family protein</fullName>
    </submittedName>
</protein>
<dbReference type="AlphaFoldDB" id="A0A1M6XWV5"/>
<dbReference type="Proteomes" id="UP000183208">
    <property type="component" value="Unassembled WGS sequence"/>
</dbReference>
<dbReference type="EMBL" id="FNTI01000001">
    <property type="protein sequence ID" value="SED03619.1"/>
    <property type="molecule type" value="Genomic_DNA"/>
</dbReference>